<organism evidence="1 2">
    <name type="scientific">Macrococcus brunensis</name>
    <dbReference type="NCBI Taxonomy" id="198483"/>
    <lineage>
        <taxon>Bacteria</taxon>
        <taxon>Bacillati</taxon>
        <taxon>Bacillota</taxon>
        <taxon>Bacilli</taxon>
        <taxon>Bacillales</taxon>
        <taxon>Staphylococcaceae</taxon>
        <taxon>Macrococcus</taxon>
    </lineage>
</organism>
<comment type="caution">
    <text evidence="1">The sequence shown here is derived from an EMBL/GenBank/DDBJ whole genome shotgun (WGS) entry which is preliminary data.</text>
</comment>
<dbReference type="InterPro" id="IPR036249">
    <property type="entry name" value="Thioredoxin-like_sf"/>
</dbReference>
<gene>
    <name evidence="1" type="ORF">ERX27_03700</name>
</gene>
<dbReference type="Proteomes" id="UP000295310">
    <property type="component" value="Unassembled WGS sequence"/>
</dbReference>
<evidence type="ECO:0000313" key="1">
    <source>
        <dbReference type="EMBL" id="TDL98253.1"/>
    </source>
</evidence>
<protein>
    <submittedName>
        <fullName evidence="1">Thioredoxin family protein</fullName>
    </submittedName>
</protein>
<evidence type="ECO:0000313" key="2">
    <source>
        <dbReference type="Proteomes" id="UP000295310"/>
    </source>
</evidence>
<reference evidence="1 2" key="1">
    <citation type="submission" date="2019-01" db="EMBL/GenBank/DDBJ databases">
        <title>Draft genome sequences of the type strains of six Macrococcus species.</title>
        <authorList>
            <person name="Mazhar S."/>
            <person name="Altermann E."/>
            <person name="Hill C."/>
            <person name="Mcauliffe O."/>
        </authorList>
    </citation>
    <scope>NUCLEOTIDE SEQUENCE [LARGE SCALE GENOMIC DNA]</scope>
    <source>
        <strain evidence="1 2">CCM4811</strain>
    </source>
</reference>
<sequence length="182" mass="21089">MSLKEYFENALSVEDYKAQMKVNKEEMQQIYEQFDAPEDDRLNDLKDRHLRVLAISEDWCGDAMMNNAILLRIAEQANMEVRFALRDSNLDLIDQYLTNGTSRSIPIYVFIDENFDEVAVWGPRAEEVQAFITDSRKDLPAKDDPTFEEKSKAKHKLAHDAFLSTPAFWKGVYTSILNKVTK</sequence>
<dbReference type="Pfam" id="PF14595">
    <property type="entry name" value="Thioredoxin_9"/>
    <property type="match status" value="1"/>
</dbReference>
<keyword evidence="2" id="KW-1185">Reference proteome</keyword>
<name>A0A4R6BEU8_9STAP</name>
<dbReference type="EMBL" id="SCWA01000005">
    <property type="protein sequence ID" value="TDL98253.1"/>
    <property type="molecule type" value="Genomic_DNA"/>
</dbReference>
<dbReference type="RefSeq" id="WP_133431492.1">
    <property type="nucleotide sequence ID" value="NZ_SCWA01000005.1"/>
</dbReference>
<accession>A0A4R6BEU8</accession>
<dbReference type="AlphaFoldDB" id="A0A4R6BEU8"/>
<dbReference type="OrthoDB" id="6120799at2"/>
<proteinExistence type="predicted"/>
<dbReference type="SUPFAM" id="SSF52833">
    <property type="entry name" value="Thioredoxin-like"/>
    <property type="match status" value="1"/>
</dbReference>
<dbReference type="Gene3D" id="3.40.30.10">
    <property type="entry name" value="Glutaredoxin"/>
    <property type="match status" value="1"/>
</dbReference>